<dbReference type="InParanoid" id="A0A067P0G9"/>
<accession>A0A067P0G9</accession>
<feature type="signal peptide" evidence="2">
    <location>
        <begin position="1"/>
        <end position="19"/>
    </location>
</feature>
<organism evidence="3 4">
    <name type="scientific">Pleurotus ostreatus (strain PC15)</name>
    <name type="common">Oyster mushroom</name>
    <dbReference type="NCBI Taxonomy" id="1137138"/>
    <lineage>
        <taxon>Eukaryota</taxon>
        <taxon>Fungi</taxon>
        <taxon>Dikarya</taxon>
        <taxon>Basidiomycota</taxon>
        <taxon>Agaricomycotina</taxon>
        <taxon>Agaricomycetes</taxon>
        <taxon>Agaricomycetidae</taxon>
        <taxon>Agaricales</taxon>
        <taxon>Pleurotineae</taxon>
        <taxon>Pleurotaceae</taxon>
        <taxon>Pleurotus</taxon>
    </lineage>
</organism>
<dbReference type="Proteomes" id="UP000027073">
    <property type="component" value="Unassembled WGS sequence"/>
</dbReference>
<dbReference type="PANTHER" id="PTHR34618">
    <property type="entry name" value="SURFACE PROTEIN MAS1, PUTATIVE-RELATED"/>
    <property type="match status" value="1"/>
</dbReference>
<proteinExistence type="predicted"/>
<dbReference type="Pfam" id="PF11327">
    <property type="entry name" value="Egh16-like"/>
    <property type="match status" value="1"/>
</dbReference>
<protein>
    <submittedName>
        <fullName evidence="3">Uncharacterized protein</fullName>
    </submittedName>
</protein>
<dbReference type="STRING" id="1137138.A0A067P0G9"/>
<evidence type="ECO:0000313" key="3">
    <source>
        <dbReference type="EMBL" id="KDQ32745.1"/>
    </source>
</evidence>
<dbReference type="OrthoDB" id="3241054at2759"/>
<feature type="compositionally biased region" description="Low complexity" evidence="1">
    <location>
        <begin position="271"/>
        <end position="280"/>
    </location>
</feature>
<sequence length="288" mass="29076">MKVISKLIPLLAAALYVSAYGVITDVSGANGLHGVGFGVVSTITTLDQFRQQSSIINDIEIAGGLTGICGRTLGGGVIDVQAMLAGSGLVRMKLFQPDTGGTGATGEDFAGMAIRMDILRRFGPTTTTFSLIAQIPNGVTCTGGPNENACLVRCRNAVIAGSFGGCVAVTTADSGGATGAAAETDVVFDANDAPNAMVPPSVPIAVPSTIGTSFGNTPTGASPGTICCSPARGSSPITRGSSPIIRSSRLIFRSSAPATRRGTSAGWWAPTGTRGNTTNNSRCSASWE</sequence>
<evidence type="ECO:0000313" key="4">
    <source>
        <dbReference type="Proteomes" id="UP000027073"/>
    </source>
</evidence>
<dbReference type="InterPro" id="IPR021476">
    <property type="entry name" value="Egh16-like"/>
</dbReference>
<dbReference type="HOGENOM" id="CLU_966820_0_0_1"/>
<reference evidence="4" key="1">
    <citation type="journal article" date="2014" name="Proc. Natl. Acad. Sci. U.S.A.">
        <title>Extensive sampling of basidiomycete genomes demonstrates inadequacy of the white-rot/brown-rot paradigm for wood decay fungi.</title>
        <authorList>
            <person name="Riley R."/>
            <person name="Salamov A.A."/>
            <person name="Brown D.W."/>
            <person name="Nagy L.G."/>
            <person name="Floudas D."/>
            <person name="Held B.W."/>
            <person name="Levasseur A."/>
            <person name="Lombard V."/>
            <person name="Morin E."/>
            <person name="Otillar R."/>
            <person name="Lindquist E.A."/>
            <person name="Sun H."/>
            <person name="LaButti K.M."/>
            <person name="Schmutz J."/>
            <person name="Jabbour D."/>
            <person name="Luo H."/>
            <person name="Baker S.E."/>
            <person name="Pisabarro A.G."/>
            <person name="Walton J.D."/>
            <person name="Blanchette R.A."/>
            <person name="Henrissat B."/>
            <person name="Martin F."/>
            <person name="Cullen D."/>
            <person name="Hibbett D.S."/>
            <person name="Grigoriev I.V."/>
        </authorList>
    </citation>
    <scope>NUCLEOTIDE SEQUENCE [LARGE SCALE GENOMIC DNA]</scope>
    <source>
        <strain evidence="4">PC15</strain>
    </source>
</reference>
<dbReference type="EMBL" id="KL198004">
    <property type="protein sequence ID" value="KDQ32745.1"/>
    <property type="molecule type" value="Genomic_DNA"/>
</dbReference>
<gene>
    <name evidence="3" type="ORF">PLEOSDRAFT_1080249</name>
</gene>
<keyword evidence="2" id="KW-0732">Signal</keyword>
<dbReference type="VEuPathDB" id="FungiDB:PLEOSDRAFT_1080249"/>
<evidence type="ECO:0000256" key="1">
    <source>
        <dbReference type="SAM" id="MobiDB-lite"/>
    </source>
</evidence>
<dbReference type="PANTHER" id="PTHR34618:SF1">
    <property type="entry name" value="SECRETED PROTEIN"/>
    <property type="match status" value="1"/>
</dbReference>
<dbReference type="AlphaFoldDB" id="A0A067P0G9"/>
<name>A0A067P0G9_PLEO1</name>
<feature type="chain" id="PRO_5001642741" evidence="2">
    <location>
        <begin position="20"/>
        <end position="288"/>
    </location>
</feature>
<evidence type="ECO:0000256" key="2">
    <source>
        <dbReference type="SAM" id="SignalP"/>
    </source>
</evidence>
<feature type="region of interest" description="Disordered" evidence="1">
    <location>
        <begin position="255"/>
        <end position="288"/>
    </location>
</feature>